<reference evidence="1 2" key="1">
    <citation type="journal article" date="2019" name="Nat. Plants">
        <title>Stout camphor tree genome fills gaps in understanding of flowering plant genome evolution.</title>
        <authorList>
            <person name="Chaw S.M."/>
            <person name="Liu Y.C."/>
            <person name="Wu Y.W."/>
            <person name="Wang H.Y."/>
            <person name="Lin C.I."/>
            <person name="Wu C.S."/>
            <person name="Ke H.M."/>
            <person name="Chang L.Y."/>
            <person name="Hsu C.Y."/>
            <person name="Yang H.T."/>
            <person name="Sudianto E."/>
            <person name="Hsu M.H."/>
            <person name="Wu K.P."/>
            <person name="Wang L.N."/>
            <person name="Leebens-Mack J.H."/>
            <person name="Tsai I.J."/>
        </authorList>
    </citation>
    <scope>NUCLEOTIDE SEQUENCE [LARGE SCALE GENOMIC DNA]</scope>
    <source>
        <strain evidence="2">cv. Chaw 1501</strain>
        <tissue evidence="1">Young leaves</tissue>
    </source>
</reference>
<evidence type="ECO:0000313" key="1">
    <source>
        <dbReference type="EMBL" id="RWR94300.1"/>
    </source>
</evidence>
<dbReference type="AlphaFoldDB" id="A0A443PU60"/>
<protein>
    <submittedName>
        <fullName evidence="1">Uncharacterized protein</fullName>
    </submittedName>
</protein>
<evidence type="ECO:0000313" key="2">
    <source>
        <dbReference type="Proteomes" id="UP000283530"/>
    </source>
</evidence>
<keyword evidence="2" id="KW-1185">Reference proteome</keyword>
<gene>
    <name evidence="1" type="ORF">CKAN_02358400</name>
</gene>
<sequence>MSSPAHPIVIYDEDSTLESEDAFLGFCKSRKIGSFIRRKHRFGQRRRQSATLVELDRLSNPQDMHRVFQWSYCCDSPLRSLPGNLLLFLSRSNSCNLFDL</sequence>
<organism evidence="1 2">
    <name type="scientific">Cinnamomum micranthum f. kanehirae</name>
    <dbReference type="NCBI Taxonomy" id="337451"/>
    <lineage>
        <taxon>Eukaryota</taxon>
        <taxon>Viridiplantae</taxon>
        <taxon>Streptophyta</taxon>
        <taxon>Embryophyta</taxon>
        <taxon>Tracheophyta</taxon>
        <taxon>Spermatophyta</taxon>
        <taxon>Magnoliopsida</taxon>
        <taxon>Magnoliidae</taxon>
        <taxon>Laurales</taxon>
        <taxon>Lauraceae</taxon>
        <taxon>Cinnamomum</taxon>
    </lineage>
</organism>
<comment type="caution">
    <text evidence="1">The sequence shown here is derived from an EMBL/GenBank/DDBJ whole genome shotgun (WGS) entry which is preliminary data.</text>
</comment>
<dbReference type="Proteomes" id="UP000283530">
    <property type="component" value="Unassembled WGS sequence"/>
</dbReference>
<proteinExistence type="predicted"/>
<name>A0A443PU60_9MAGN</name>
<dbReference type="EMBL" id="QPKB01000010">
    <property type="protein sequence ID" value="RWR94300.1"/>
    <property type="molecule type" value="Genomic_DNA"/>
</dbReference>
<accession>A0A443PU60</accession>